<evidence type="ECO:0000259" key="1">
    <source>
        <dbReference type="Pfam" id="PF02230"/>
    </source>
</evidence>
<protein>
    <submittedName>
        <fullName evidence="2">Carboxylesterase</fullName>
    </submittedName>
</protein>
<dbReference type="RefSeq" id="WP_035452366.1">
    <property type="nucleotide sequence ID" value="NZ_AZGA01000011.1"/>
</dbReference>
<reference evidence="2 3" key="1">
    <citation type="journal article" date="2015" name="Genome Announc.">
        <title>Expanding the biotechnology potential of lactobacilli through comparative genomics of 213 strains and associated genera.</title>
        <authorList>
            <person name="Sun Z."/>
            <person name="Harris H.M."/>
            <person name="McCann A."/>
            <person name="Guo C."/>
            <person name="Argimon S."/>
            <person name="Zhang W."/>
            <person name="Yang X."/>
            <person name="Jeffery I.B."/>
            <person name="Cooney J.C."/>
            <person name="Kagawa T.F."/>
            <person name="Liu W."/>
            <person name="Song Y."/>
            <person name="Salvetti E."/>
            <person name="Wrobel A."/>
            <person name="Rasinkangas P."/>
            <person name="Parkhill J."/>
            <person name="Rea M.C."/>
            <person name="O'Sullivan O."/>
            <person name="Ritari J."/>
            <person name="Douillard F.P."/>
            <person name="Paul Ross R."/>
            <person name="Yang R."/>
            <person name="Briner A.E."/>
            <person name="Felis G.E."/>
            <person name="de Vos W.M."/>
            <person name="Barrangou R."/>
            <person name="Klaenhammer T.R."/>
            <person name="Caufield P.W."/>
            <person name="Cui Y."/>
            <person name="Zhang H."/>
            <person name="O'Toole P.W."/>
        </authorList>
    </citation>
    <scope>NUCLEOTIDE SEQUENCE [LARGE SCALE GENOMIC DNA]</scope>
    <source>
        <strain evidence="2 3">DSM 18527</strain>
    </source>
</reference>
<dbReference type="InterPro" id="IPR003140">
    <property type="entry name" value="PLipase/COase/thioEstase"/>
</dbReference>
<sequence>MTNYENYTFVQGEADVAPLLLLHGTGGDEQDLIPLGHFLSPQASLLAIRGRIVEQGANRYFKHTATGGFDLKNLESETTWLIETLQELASQHKLDLNRLIVMGYSNGANVAAKFILDGKVPIKTGIFFHPMILTPDDATTDLSDSAIWMSHGSLDPIVTEANFKALATAFTSKHAKVETYEAKQSHNLSENELQAAKDWLAQSGRLR</sequence>
<organism evidence="2 3">
    <name type="scientific">Agrilactobacillus composti DSM 18527 = JCM 14202</name>
    <dbReference type="NCBI Taxonomy" id="1423734"/>
    <lineage>
        <taxon>Bacteria</taxon>
        <taxon>Bacillati</taxon>
        <taxon>Bacillota</taxon>
        <taxon>Bacilli</taxon>
        <taxon>Lactobacillales</taxon>
        <taxon>Lactobacillaceae</taxon>
        <taxon>Agrilactobacillus</taxon>
    </lineage>
</organism>
<dbReference type="Proteomes" id="UP000051236">
    <property type="component" value="Unassembled WGS sequence"/>
</dbReference>
<dbReference type="InterPro" id="IPR029058">
    <property type="entry name" value="AB_hydrolase_fold"/>
</dbReference>
<dbReference type="PATRIC" id="fig|1423734.3.peg.821"/>
<dbReference type="AlphaFoldDB" id="X0PE10"/>
<dbReference type="Pfam" id="PF02230">
    <property type="entry name" value="Abhydrolase_2"/>
    <property type="match status" value="1"/>
</dbReference>
<evidence type="ECO:0000313" key="2">
    <source>
        <dbReference type="EMBL" id="KRM35785.1"/>
    </source>
</evidence>
<dbReference type="eggNOG" id="COG0400">
    <property type="taxonomic scope" value="Bacteria"/>
</dbReference>
<dbReference type="STRING" id="1423734.FC83_GL000812"/>
<comment type="caution">
    <text evidence="2">The sequence shown here is derived from an EMBL/GenBank/DDBJ whole genome shotgun (WGS) entry which is preliminary data.</text>
</comment>
<name>X0PE10_9LACO</name>
<dbReference type="Gene3D" id="3.40.50.1820">
    <property type="entry name" value="alpha/beta hydrolase"/>
    <property type="match status" value="1"/>
</dbReference>
<keyword evidence="3" id="KW-1185">Reference proteome</keyword>
<gene>
    <name evidence="2" type="ORF">FC83_GL000812</name>
</gene>
<feature type="domain" description="Phospholipase/carboxylesterase/thioesterase" evidence="1">
    <location>
        <begin position="81"/>
        <end position="201"/>
    </location>
</feature>
<dbReference type="GO" id="GO:0016787">
    <property type="term" value="F:hydrolase activity"/>
    <property type="evidence" value="ECO:0007669"/>
    <property type="project" value="InterPro"/>
</dbReference>
<dbReference type="SUPFAM" id="SSF53474">
    <property type="entry name" value="alpha/beta-Hydrolases"/>
    <property type="match status" value="1"/>
</dbReference>
<proteinExistence type="predicted"/>
<accession>X0PE10</accession>
<dbReference type="OrthoDB" id="9796570at2"/>
<dbReference type="EMBL" id="AZGA01000011">
    <property type="protein sequence ID" value="KRM35785.1"/>
    <property type="molecule type" value="Genomic_DNA"/>
</dbReference>
<evidence type="ECO:0000313" key="3">
    <source>
        <dbReference type="Proteomes" id="UP000051236"/>
    </source>
</evidence>